<evidence type="ECO:0000313" key="12">
    <source>
        <dbReference type="Proteomes" id="UP000286075"/>
    </source>
</evidence>
<reference evidence="11 12" key="1">
    <citation type="submission" date="2018-08" db="EMBL/GenBank/DDBJ databases">
        <title>A genome reference for cultivated species of the human gut microbiota.</title>
        <authorList>
            <person name="Zou Y."/>
            <person name="Xue W."/>
            <person name="Luo G."/>
        </authorList>
    </citation>
    <scope>NUCLEOTIDE SEQUENCE [LARGE SCALE GENOMIC DNA]</scope>
    <source>
        <strain evidence="11 12">OF03-9BH</strain>
    </source>
</reference>
<evidence type="ECO:0000256" key="6">
    <source>
        <dbReference type="PIRSR" id="PIRSR005091-1"/>
    </source>
</evidence>
<evidence type="ECO:0000259" key="10">
    <source>
        <dbReference type="Pfam" id="PF00884"/>
    </source>
</evidence>
<comment type="caution">
    <text evidence="11">The sequence shown here is derived from an EMBL/GenBank/DDBJ whole genome shotgun (WGS) entry which is preliminary data.</text>
</comment>
<dbReference type="RefSeq" id="WP_117986576.1">
    <property type="nucleotide sequence ID" value="NZ_CABMFG010000003.1"/>
</dbReference>
<keyword evidence="7" id="KW-0464">Manganese</keyword>
<feature type="domain" description="Sulfatase N-terminal" evidence="10">
    <location>
        <begin position="240"/>
        <end position="529"/>
    </location>
</feature>
<keyword evidence="5 9" id="KW-0472">Membrane</keyword>
<feature type="binding site" evidence="8">
    <location>
        <position position="247"/>
    </location>
    <ligand>
        <name>Mn(2+)</name>
        <dbReference type="ChEBI" id="CHEBI:29035"/>
    </ligand>
</feature>
<dbReference type="Proteomes" id="UP000286075">
    <property type="component" value="Unassembled WGS sequence"/>
</dbReference>
<name>A0A413HA42_9BACE</name>
<dbReference type="PANTHER" id="PTHR47371">
    <property type="entry name" value="LIPOTEICHOIC ACID SYNTHASE"/>
    <property type="match status" value="1"/>
</dbReference>
<evidence type="ECO:0000313" key="11">
    <source>
        <dbReference type="EMBL" id="RGX80561.1"/>
    </source>
</evidence>
<gene>
    <name evidence="11" type="ORF">DXA68_03040</name>
</gene>
<feature type="binding site" evidence="7">
    <location>
        <position position="412"/>
    </location>
    <ligand>
        <name>substrate</name>
    </ligand>
</feature>
<keyword evidence="7" id="KW-0479">Metal-binding</keyword>
<feature type="transmembrane region" description="Helical" evidence="9">
    <location>
        <begin position="12"/>
        <end position="33"/>
    </location>
</feature>
<accession>A0A413HA42</accession>
<evidence type="ECO:0000256" key="7">
    <source>
        <dbReference type="PIRSR" id="PIRSR005091-2"/>
    </source>
</evidence>
<dbReference type="PIRSF" id="PIRSF005091">
    <property type="entry name" value="Mmb_sulf_HI1246"/>
    <property type="match status" value="1"/>
</dbReference>
<keyword evidence="3 9" id="KW-0812">Transmembrane</keyword>
<dbReference type="InterPro" id="IPR012160">
    <property type="entry name" value="LtaS-like"/>
</dbReference>
<comment type="subcellular location">
    <subcellularLocation>
        <location evidence="1">Cell membrane</location>
        <topology evidence="1">Multi-pass membrane protein</topology>
    </subcellularLocation>
</comment>
<evidence type="ECO:0000256" key="5">
    <source>
        <dbReference type="ARBA" id="ARBA00023136"/>
    </source>
</evidence>
<evidence type="ECO:0000256" key="3">
    <source>
        <dbReference type="ARBA" id="ARBA00022692"/>
    </source>
</evidence>
<evidence type="ECO:0000256" key="2">
    <source>
        <dbReference type="ARBA" id="ARBA00022475"/>
    </source>
</evidence>
<dbReference type="Pfam" id="PF00884">
    <property type="entry name" value="Sulfatase"/>
    <property type="match status" value="1"/>
</dbReference>
<dbReference type="EMBL" id="QSCF01000003">
    <property type="protein sequence ID" value="RGX80561.1"/>
    <property type="molecule type" value="Genomic_DNA"/>
</dbReference>
<dbReference type="InterPro" id="IPR000917">
    <property type="entry name" value="Sulfatase_N"/>
</dbReference>
<dbReference type="Gene3D" id="3.40.720.10">
    <property type="entry name" value="Alkaline Phosphatase, subunit A"/>
    <property type="match status" value="1"/>
</dbReference>
<feature type="active site" evidence="6">
    <location>
        <position position="291"/>
    </location>
</feature>
<dbReference type="SUPFAM" id="SSF53649">
    <property type="entry name" value="Alkaline phosphatase-like"/>
    <property type="match status" value="1"/>
</dbReference>
<feature type="binding site" evidence="8">
    <location>
        <position position="472"/>
    </location>
    <ligand>
        <name>Mn(2+)</name>
        <dbReference type="ChEBI" id="CHEBI:29035"/>
    </ligand>
</feature>
<evidence type="ECO:0000256" key="1">
    <source>
        <dbReference type="ARBA" id="ARBA00004651"/>
    </source>
</evidence>
<dbReference type="GO" id="GO:0005886">
    <property type="term" value="C:plasma membrane"/>
    <property type="evidence" value="ECO:0007669"/>
    <property type="project" value="UniProtKB-SubCell"/>
</dbReference>
<evidence type="ECO:0000256" key="9">
    <source>
        <dbReference type="SAM" id="Phobius"/>
    </source>
</evidence>
<organism evidence="11 12">
    <name type="scientific">Bacteroides stercorirosoris</name>
    <dbReference type="NCBI Taxonomy" id="871324"/>
    <lineage>
        <taxon>Bacteria</taxon>
        <taxon>Pseudomonadati</taxon>
        <taxon>Bacteroidota</taxon>
        <taxon>Bacteroidia</taxon>
        <taxon>Bacteroidales</taxon>
        <taxon>Bacteroidaceae</taxon>
        <taxon>Bacteroides</taxon>
    </lineage>
</organism>
<dbReference type="Gene3D" id="3.30.1120.170">
    <property type="match status" value="1"/>
</dbReference>
<dbReference type="InterPro" id="IPR017850">
    <property type="entry name" value="Alkaline_phosphatase_core_sf"/>
</dbReference>
<feature type="transmembrane region" description="Helical" evidence="9">
    <location>
        <begin position="69"/>
        <end position="86"/>
    </location>
</feature>
<evidence type="ECO:0000256" key="4">
    <source>
        <dbReference type="ARBA" id="ARBA00022989"/>
    </source>
</evidence>
<dbReference type="CDD" id="cd16015">
    <property type="entry name" value="LTA_synthase"/>
    <property type="match status" value="1"/>
</dbReference>
<keyword evidence="2" id="KW-1003">Cell membrane</keyword>
<feature type="transmembrane region" description="Helical" evidence="9">
    <location>
        <begin position="146"/>
        <end position="168"/>
    </location>
</feature>
<keyword evidence="4 9" id="KW-1133">Transmembrane helix</keyword>
<feature type="binding site" evidence="8">
    <location>
        <position position="471"/>
    </location>
    <ligand>
        <name>Mn(2+)</name>
        <dbReference type="ChEBI" id="CHEBI:29035"/>
    </ligand>
</feature>
<proteinExistence type="predicted"/>
<protein>
    <submittedName>
        <fullName evidence="11">LTA synthase family protein</fullName>
    </submittedName>
</protein>
<feature type="transmembrane region" description="Helical" evidence="9">
    <location>
        <begin position="115"/>
        <end position="134"/>
    </location>
</feature>
<sequence>MNSKKRLWDKPTLIFGICIFLKFIIFDVIWCAYTTFTPFSHFESYATKIIAVMILLAPYFFFHRWKLQVVILFLLDILLIANLMYYRTYYTAIPLSSYNLIGNLADFTQSVYDSIHWYDLLFPLSSIAATIFYLRHRKIKRPQEQIAWKPYLTIFATIYILFTGLTILQGGFKKRCSELKYSAHLYASCVPIYTVFGNLYYELVEQKPAYTPEKEKEIEDWLDKRPPLRPLSLDTEKRTNCIIILVESLESWVLEKSVENKEITPCLNQLLQDSTTLYAPHVLTEVKGGRSIDAQLLLCAGLLPINNGTYSTLYTGNTYYTLQKALKEKYNTCNYLLTVDKKKTWNQEAVAQSFGIDTILSYPDFKLTEAFGPRKRVGDGSFFAQCREKMEKGEVWKKGEHVYLQFVTYSSHNPFKMPDEMKQISFSKDIPEVMNDYMTVINYTDRAIGQFVDYLKTRPEYKETLIIITGDHEGLASHRSELCNTPQGKGVVSDKQFTPFIVLNSPVGLRYEKVMGQIDMYPTVLNLLQLEDYRWVGLGQSILDPEKKGCAVSPQMQVESDDTTPEDIDFKKEAYTISDEIIRLDYFGKRQQQHRM</sequence>
<evidence type="ECO:0000256" key="8">
    <source>
        <dbReference type="PIRSR" id="PIRSR005091-3"/>
    </source>
</evidence>
<dbReference type="OrthoDB" id="9777768at2"/>
<dbReference type="InterPro" id="IPR050448">
    <property type="entry name" value="OpgB/LTA_synthase_biosynth"/>
</dbReference>
<dbReference type="GO" id="GO:0046872">
    <property type="term" value="F:metal ion binding"/>
    <property type="evidence" value="ECO:0007669"/>
    <property type="project" value="UniProtKB-KW"/>
</dbReference>
<feature type="transmembrane region" description="Helical" evidence="9">
    <location>
        <begin position="45"/>
        <end position="62"/>
    </location>
</feature>
<dbReference type="AlphaFoldDB" id="A0A413HA42"/>
<dbReference type="PANTHER" id="PTHR47371:SF3">
    <property type="entry name" value="PHOSPHOGLYCEROL TRANSFERASE I"/>
    <property type="match status" value="1"/>
</dbReference>